<keyword evidence="2" id="KW-1134">Transmembrane beta strand</keyword>
<feature type="compositionally biased region" description="Low complexity" evidence="3">
    <location>
        <begin position="151"/>
        <end position="160"/>
    </location>
</feature>
<name>A0A6S7B858_9BURK</name>
<dbReference type="Gene3D" id="1.20.1600.10">
    <property type="entry name" value="Outer membrane efflux proteins (OEP)"/>
    <property type="match status" value="1"/>
</dbReference>
<keyword evidence="2" id="KW-0564">Palmitate</keyword>
<protein>
    <submittedName>
        <fullName evidence="4">Outer membrane protein OprM</fullName>
    </submittedName>
</protein>
<dbReference type="GO" id="GO:0015562">
    <property type="term" value="F:efflux transmembrane transporter activity"/>
    <property type="evidence" value="ECO:0007669"/>
    <property type="project" value="InterPro"/>
</dbReference>
<dbReference type="SUPFAM" id="SSF56954">
    <property type="entry name" value="Outer membrane efflux proteins (OEP)"/>
    <property type="match status" value="1"/>
</dbReference>
<dbReference type="InterPro" id="IPR010131">
    <property type="entry name" value="MdtP/NodT-like"/>
</dbReference>
<evidence type="ECO:0000256" key="1">
    <source>
        <dbReference type="ARBA" id="ARBA00007613"/>
    </source>
</evidence>
<dbReference type="Pfam" id="PF02321">
    <property type="entry name" value="OEP"/>
    <property type="match status" value="2"/>
</dbReference>
<dbReference type="InterPro" id="IPR003423">
    <property type="entry name" value="OMP_efflux"/>
</dbReference>
<dbReference type="GO" id="GO:0005886">
    <property type="term" value="C:plasma membrane"/>
    <property type="evidence" value="ECO:0007669"/>
    <property type="project" value="UniProtKB-SubCell"/>
</dbReference>
<proteinExistence type="inferred from homology"/>
<evidence type="ECO:0000256" key="3">
    <source>
        <dbReference type="SAM" id="MobiDB-lite"/>
    </source>
</evidence>
<gene>
    <name evidence="4" type="primary">oprM_8</name>
    <name evidence="4" type="ORF">LMG28138_03116</name>
</gene>
<feature type="chain" id="PRO_5029035033" evidence="2">
    <location>
        <begin position="22"/>
        <end position="510"/>
    </location>
</feature>
<dbReference type="PANTHER" id="PTHR30203:SF25">
    <property type="entry name" value="OUTER MEMBRANE PROTEIN-RELATED"/>
    <property type="match status" value="1"/>
</dbReference>
<comment type="subcellular location">
    <subcellularLocation>
        <location evidence="2">Cell membrane</location>
        <topology evidence="2">Lipid-anchor</topology>
    </subcellularLocation>
</comment>
<keyword evidence="5" id="KW-1185">Reference proteome</keyword>
<sequence length="510" mass="53821">MSVRPSLSLIPALLASLCALSACTVGPDYAGAPEVASEAAHASKFVRAPAAGIDDAHGSSRVGGGGIVSARAPSQWWCSLDDPHLNALIEAAFAHNPDLHAAQARLREARAQLQQQRAAGMPTVSFNAAALRTRSPDPSLFGSSQGGGDSGSSTGQSQGSTGRGPLQLYTAGFDASWEIDLFGGTRRAVEAATAEADAVDADLADAQVSLAAEVAQAYIDLRDEQQRLLLAQRSAELEQQMLDLTLQRRARGTAADVDVERLTTQVENTRATLTPLDAQVSESLDQLAVLTGQAPGALDRQLSTPGAIPALPASVAVGDPAAMLQQRPDIRAAERRLASSNAQIGEHTADFFPKVTLFGDLGFSAADPGHLVRKSNFTWIAVPYLQWNVLDFGRTISSIHSAEASRDEAAAHYAHTVLAALQDANTALSRYGHQREHLATLQQVQASADRSATLMRQRHVAGVSSLIDLLDTQRVQFSAQQNVVAGQAELVKDFVSLQKSLGLGWSVQPG</sequence>
<feature type="region of interest" description="Disordered" evidence="3">
    <location>
        <begin position="135"/>
        <end position="165"/>
    </location>
</feature>
<accession>A0A6S7B858</accession>
<evidence type="ECO:0000313" key="4">
    <source>
        <dbReference type="EMBL" id="CAB3791110.1"/>
    </source>
</evidence>
<keyword evidence="2" id="KW-0449">Lipoprotein</keyword>
<dbReference type="Gene3D" id="2.20.200.10">
    <property type="entry name" value="Outer membrane efflux proteins (OEP)"/>
    <property type="match status" value="1"/>
</dbReference>
<evidence type="ECO:0000256" key="2">
    <source>
        <dbReference type="RuleBase" id="RU362097"/>
    </source>
</evidence>
<keyword evidence="2" id="KW-0472">Membrane</keyword>
<dbReference type="PANTHER" id="PTHR30203">
    <property type="entry name" value="OUTER MEMBRANE CATION EFFLUX PROTEIN"/>
    <property type="match status" value="1"/>
</dbReference>
<reference evidence="4 5" key="1">
    <citation type="submission" date="2020-04" db="EMBL/GenBank/DDBJ databases">
        <authorList>
            <person name="De Canck E."/>
        </authorList>
    </citation>
    <scope>NUCLEOTIDE SEQUENCE [LARGE SCALE GENOMIC DNA]</scope>
    <source>
        <strain evidence="4 5">LMG 28138</strain>
    </source>
</reference>
<comment type="similarity">
    <text evidence="1 2">Belongs to the outer membrane factor (OMF) (TC 1.B.17) family.</text>
</comment>
<dbReference type="NCBIfam" id="TIGR01845">
    <property type="entry name" value="outer_NodT"/>
    <property type="match status" value="1"/>
</dbReference>
<keyword evidence="2" id="KW-0812">Transmembrane</keyword>
<dbReference type="AlphaFoldDB" id="A0A6S7B858"/>
<organism evidence="4 5">
    <name type="scientific">Pararobbsia alpina</name>
    <dbReference type="NCBI Taxonomy" id="621374"/>
    <lineage>
        <taxon>Bacteria</taxon>
        <taxon>Pseudomonadati</taxon>
        <taxon>Pseudomonadota</taxon>
        <taxon>Betaproteobacteria</taxon>
        <taxon>Burkholderiales</taxon>
        <taxon>Burkholderiaceae</taxon>
        <taxon>Pararobbsia</taxon>
    </lineage>
</organism>
<feature type="signal peptide" evidence="2">
    <location>
        <begin position="1"/>
        <end position="21"/>
    </location>
</feature>
<dbReference type="RefSeq" id="WP_175105643.1">
    <property type="nucleotide sequence ID" value="NZ_CADIKM010000013.1"/>
</dbReference>
<dbReference type="EMBL" id="CADIKM010000013">
    <property type="protein sequence ID" value="CAB3791110.1"/>
    <property type="molecule type" value="Genomic_DNA"/>
</dbReference>
<keyword evidence="2" id="KW-0732">Signal</keyword>
<dbReference type="PROSITE" id="PS51257">
    <property type="entry name" value="PROKAR_LIPOPROTEIN"/>
    <property type="match status" value="1"/>
</dbReference>
<dbReference type="Proteomes" id="UP000494115">
    <property type="component" value="Unassembled WGS sequence"/>
</dbReference>
<evidence type="ECO:0000313" key="5">
    <source>
        <dbReference type="Proteomes" id="UP000494115"/>
    </source>
</evidence>